<proteinExistence type="predicted"/>
<dbReference type="OrthoDB" id="8021718at2759"/>
<dbReference type="GO" id="GO:0005615">
    <property type="term" value="C:extracellular space"/>
    <property type="evidence" value="ECO:0007669"/>
    <property type="project" value="TreeGrafter"/>
</dbReference>
<evidence type="ECO:0000313" key="5">
    <source>
        <dbReference type="Proteomes" id="UP000001070"/>
    </source>
</evidence>
<evidence type="ECO:0000313" key="4">
    <source>
        <dbReference type="EMBL" id="EDV96715.1"/>
    </source>
</evidence>
<protein>
    <submittedName>
        <fullName evidence="4">GH15053</fullName>
    </submittedName>
</protein>
<dbReference type="eggNOG" id="ENOG502SS39">
    <property type="taxonomic scope" value="Eukaryota"/>
</dbReference>
<accession>B4IZU3</accession>
<dbReference type="FunCoup" id="B4IZU3">
    <property type="interactions" value="33"/>
</dbReference>
<keyword evidence="1 2" id="KW-0193">Cuticle</keyword>
<dbReference type="PROSITE" id="PS51155">
    <property type="entry name" value="CHIT_BIND_RR_2"/>
    <property type="match status" value="1"/>
</dbReference>
<dbReference type="OMA" id="LHEPYGP"/>
<dbReference type="PhylomeDB" id="B4IZU3"/>
<dbReference type="Pfam" id="PF00379">
    <property type="entry name" value="Chitin_bind_4"/>
    <property type="match status" value="1"/>
</dbReference>
<sequence>MSLPGDGSTAYSKTLKENRSKPSKTSNYFLHQPYGPNTYAFGYEVDDAQTGNVQFRDESRYQNGSIAGSYGFVRQDGLVQVTRYKTDENGGYLAHSQSYSPGDQQVDTIWPQQLPQLFNHRHQLEPAQNVSWDARNHLNVSVDQVEQTVADHLKQHGLDLFNINVTEDLLHSTALDIVNGRTPLKRQPNGSLAFEILQDFLPNNLPVVPFELKAKELTTTSAEPMHEKYNKAKTNNDEKAPQVAAEVTNVLPTPKPLVSSSSNESNWYQQIIQANRRQFLEQLPNLSEANA</sequence>
<dbReference type="HOGENOM" id="CLU_062762_0_0_1"/>
<reference evidence="4 5" key="1">
    <citation type="journal article" date="2007" name="Nature">
        <title>Evolution of genes and genomes on the Drosophila phylogeny.</title>
        <authorList>
            <consortium name="Drosophila 12 Genomes Consortium"/>
            <person name="Clark A.G."/>
            <person name="Eisen M.B."/>
            <person name="Smith D.R."/>
            <person name="Bergman C.M."/>
            <person name="Oliver B."/>
            <person name="Markow T.A."/>
            <person name="Kaufman T.C."/>
            <person name="Kellis M."/>
            <person name="Gelbart W."/>
            <person name="Iyer V.N."/>
            <person name="Pollard D.A."/>
            <person name="Sackton T.B."/>
            <person name="Larracuente A.M."/>
            <person name="Singh N.D."/>
            <person name="Abad J.P."/>
            <person name="Abt D.N."/>
            <person name="Adryan B."/>
            <person name="Aguade M."/>
            <person name="Akashi H."/>
            <person name="Anderson W.W."/>
            <person name="Aquadro C.F."/>
            <person name="Ardell D.H."/>
            <person name="Arguello R."/>
            <person name="Artieri C.G."/>
            <person name="Barbash D.A."/>
            <person name="Barker D."/>
            <person name="Barsanti P."/>
            <person name="Batterham P."/>
            <person name="Batzoglou S."/>
            <person name="Begun D."/>
            <person name="Bhutkar A."/>
            <person name="Blanco E."/>
            <person name="Bosak S.A."/>
            <person name="Bradley R.K."/>
            <person name="Brand A.D."/>
            <person name="Brent M.R."/>
            <person name="Brooks A.N."/>
            <person name="Brown R.H."/>
            <person name="Butlin R.K."/>
            <person name="Caggese C."/>
            <person name="Calvi B.R."/>
            <person name="Bernardo de Carvalho A."/>
            <person name="Caspi A."/>
            <person name="Castrezana S."/>
            <person name="Celniker S.E."/>
            <person name="Chang J.L."/>
            <person name="Chapple C."/>
            <person name="Chatterji S."/>
            <person name="Chinwalla A."/>
            <person name="Civetta A."/>
            <person name="Clifton S.W."/>
            <person name="Comeron J.M."/>
            <person name="Costello J.C."/>
            <person name="Coyne J.A."/>
            <person name="Daub J."/>
            <person name="David R.G."/>
            <person name="Delcher A.L."/>
            <person name="Delehaunty K."/>
            <person name="Do C.B."/>
            <person name="Ebling H."/>
            <person name="Edwards K."/>
            <person name="Eickbush T."/>
            <person name="Evans J.D."/>
            <person name="Filipski A."/>
            <person name="Findeiss S."/>
            <person name="Freyhult E."/>
            <person name="Fulton L."/>
            <person name="Fulton R."/>
            <person name="Garcia A.C."/>
            <person name="Gardiner A."/>
            <person name="Garfield D.A."/>
            <person name="Garvin B.E."/>
            <person name="Gibson G."/>
            <person name="Gilbert D."/>
            <person name="Gnerre S."/>
            <person name="Godfrey J."/>
            <person name="Good R."/>
            <person name="Gotea V."/>
            <person name="Gravely B."/>
            <person name="Greenberg A.J."/>
            <person name="Griffiths-Jones S."/>
            <person name="Gross S."/>
            <person name="Guigo R."/>
            <person name="Gustafson E.A."/>
            <person name="Haerty W."/>
            <person name="Hahn M.W."/>
            <person name="Halligan D.L."/>
            <person name="Halpern A.L."/>
            <person name="Halter G.M."/>
            <person name="Han M.V."/>
            <person name="Heger A."/>
            <person name="Hillier L."/>
            <person name="Hinrichs A.S."/>
            <person name="Holmes I."/>
            <person name="Hoskins R.A."/>
            <person name="Hubisz M.J."/>
            <person name="Hultmark D."/>
            <person name="Huntley M.A."/>
            <person name="Jaffe D.B."/>
            <person name="Jagadeeshan S."/>
            <person name="Jeck W.R."/>
            <person name="Johnson J."/>
            <person name="Jones C.D."/>
            <person name="Jordan W.C."/>
            <person name="Karpen G.H."/>
            <person name="Kataoka E."/>
            <person name="Keightley P.D."/>
            <person name="Kheradpour P."/>
            <person name="Kirkness E.F."/>
            <person name="Koerich L.B."/>
            <person name="Kristiansen K."/>
            <person name="Kudrna D."/>
            <person name="Kulathinal R.J."/>
            <person name="Kumar S."/>
            <person name="Kwok R."/>
            <person name="Lander E."/>
            <person name="Langley C.H."/>
            <person name="Lapoint R."/>
            <person name="Lazzaro B.P."/>
            <person name="Lee S.J."/>
            <person name="Levesque L."/>
            <person name="Li R."/>
            <person name="Lin C.F."/>
            <person name="Lin M.F."/>
            <person name="Lindblad-Toh K."/>
            <person name="Llopart A."/>
            <person name="Long M."/>
            <person name="Low L."/>
            <person name="Lozovsky E."/>
            <person name="Lu J."/>
            <person name="Luo M."/>
            <person name="Machado C.A."/>
            <person name="Makalowski W."/>
            <person name="Marzo M."/>
            <person name="Matsuda M."/>
            <person name="Matzkin L."/>
            <person name="McAllister B."/>
            <person name="McBride C.S."/>
            <person name="McKernan B."/>
            <person name="McKernan K."/>
            <person name="Mendez-Lago M."/>
            <person name="Minx P."/>
            <person name="Mollenhauer M.U."/>
            <person name="Montooth K."/>
            <person name="Mount S.M."/>
            <person name="Mu X."/>
            <person name="Myers E."/>
            <person name="Negre B."/>
            <person name="Newfeld S."/>
            <person name="Nielsen R."/>
            <person name="Noor M.A."/>
            <person name="O'Grady P."/>
            <person name="Pachter L."/>
            <person name="Papaceit M."/>
            <person name="Parisi M.J."/>
            <person name="Parisi M."/>
            <person name="Parts L."/>
            <person name="Pedersen J.S."/>
            <person name="Pesole G."/>
            <person name="Phillippy A.M."/>
            <person name="Ponting C.P."/>
            <person name="Pop M."/>
            <person name="Porcelli D."/>
            <person name="Powell J.R."/>
            <person name="Prohaska S."/>
            <person name="Pruitt K."/>
            <person name="Puig M."/>
            <person name="Quesneville H."/>
            <person name="Ram K.R."/>
            <person name="Rand D."/>
            <person name="Rasmussen M.D."/>
            <person name="Reed L.K."/>
            <person name="Reenan R."/>
            <person name="Reily A."/>
            <person name="Remington K.A."/>
            <person name="Rieger T.T."/>
            <person name="Ritchie M.G."/>
            <person name="Robin C."/>
            <person name="Rogers Y.H."/>
            <person name="Rohde C."/>
            <person name="Rozas J."/>
            <person name="Rubenfield M.J."/>
            <person name="Ruiz A."/>
            <person name="Russo S."/>
            <person name="Salzberg S.L."/>
            <person name="Sanchez-Gracia A."/>
            <person name="Saranga D.J."/>
            <person name="Sato H."/>
            <person name="Schaeffer S.W."/>
            <person name="Schatz M.C."/>
            <person name="Schlenke T."/>
            <person name="Schwartz R."/>
            <person name="Segarra C."/>
            <person name="Singh R.S."/>
            <person name="Sirot L."/>
            <person name="Sirota M."/>
            <person name="Sisneros N.B."/>
            <person name="Smith C.D."/>
            <person name="Smith T.F."/>
            <person name="Spieth J."/>
            <person name="Stage D.E."/>
            <person name="Stark A."/>
            <person name="Stephan W."/>
            <person name="Strausberg R.L."/>
            <person name="Strempel S."/>
            <person name="Sturgill D."/>
            <person name="Sutton G."/>
            <person name="Sutton G.G."/>
            <person name="Tao W."/>
            <person name="Teichmann S."/>
            <person name="Tobari Y.N."/>
            <person name="Tomimura Y."/>
            <person name="Tsolas J.M."/>
            <person name="Valente V.L."/>
            <person name="Venter E."/>
            <person name="Venter J.C."/>
            <person name="Vicario S."/>
            <person name="Vieira F.G."/>
            <person name="Vilella A.J."/>
            <person name="Villasante A."/>
            <person name="Walenz B."/>
            <person name="Wang J."/>
            <person name="Wasserman M."/>
            <person name="Watts T."/>
            <person name="Wilson D."/>
            <person name="Wilson R.K."/>
            <person name="Wing R.A."/>
            <person name="Wolfner M.F."/>
            <person name="Wong A."/>
            <person name="Wong G.K."/>
            <person name="Wu C.I."/>
            <person name="Wu G."/>
            <person name="Yamamoto D."/>
            <person name="Yang H.P."/>
            <person name="Yang S.P."/>
            <person name="Yorke J.A."/>
            <person name="Yoshida K."/>
            <person name="Zdobnov E."/>
            <person name="Zhang P."/>
            <person name="Zhang Y."/>
            <person name="Zimin A.V."/>
            <person name="Baldwin J."/>
            <person name="Abdouelleil A."/>
            <person name="Abdulkadir J."/>
            <person name="Abebe A."/>
            <person name="Abera B."/>
            <person name="Abreu J."/>
            <person name="Acer S.C."/>
            <person name="Aftuck L."/>
            <person name="Alexander A."/>
            <person name="An P."/>
            <person name="Anderson E."/>
            <person name="Anderson S."/>
            <person name="Arachi H."/>
            <person name="Azer M."/>
            <person name="Bachantsang P."/>
            <person name="Barry A."/>
            <person name="Bayul T."/>
            <person name="Berlin A."/>
            <person name="Bessette D."/>
            <person name="Bloom T."/>
            <person name="Blye J."/>
            <person name="Boguslavskiy L."/>
            <person name="Bonnet C."/>
            <person name="Boukhgalter B."/>
            <person name="Bourzgui I."/>
            <person name="Brown A."/>
            <person name="Cahill P."/>
            <person name="Channer S."/>
            <person name="Cheshatsang Y."/>
            <person name="Chuda L."/>
            <person name="Citroen M."/>
            <person name="Collymore A."/>
            <person name="Cooke P."/>
            <person name="Costello M."/>
            <person name="D'Aco K."/>
            <person name="Daza R."/>
            <person name="De Haan G."/>
            <person name="DeGray S."/>
            <person name="DeMaso C."/>
            <person name="Dhargay N."/>
            <person name="Dooley K."/>
            <person name="Dooley E."/>
            <person name="Doricent M."/>
            <person name="Dorje P."/>
            <person name="Dorjee K."/>
            <person name="Dupes A."/>
            <person name="Elong R."/>
            <person name="Falk J."/>
            <person name="Farina A."/>
            <person name="Faro S."/>
            <person name="Ferguson D."/>
            <person name="Fisher S."/>
            <person name="Foley C.D."/>
            <person name="Franke A."/>
            <person name="Friedrich D."/>
            <person name="Gadbois L."/>
            <person name="Gearin G."/>
            <person name="Gearin C.R."/>
            <person name="Giannoukos G."/>
            <person name="Goode T."/>
            <person name="Graham J."/>
            <person name="Grandbois E."/>
            <person name="Grewal S."/>
            <person name="Gyaltsen K."/>
            <person name="Hafez N."/>
            <person name="Hagos B."/>
            <person name="Hall J."/>
            <person name="Henson C."/>
            <person name="Hollinger A."/>
            <person name="Honan T."/>
            <person name="Huard M.D."/>
            <person name="Hughes L."/>
            <person name="Hurhula B."/>
            <person name="Husby M.E."/>
            <person name="Kamat A."/>
            <person name="Kanga B."/>
            <person name="Kashin S."/>
            <person name="Khazanovich D."/>
            <person name="Kisner P."/>
            <person name="Lance K."/>
            <person name="Lara M."/>
            <person name="Lee W."/>
            <person name="Lennon N."/>
            <person name="Letendre F."/>
            <person name="LeVine R."/>
            <person name="Lipovsky A."/>
            <person name="Liu X."/>
            <person name="Liu J."/>
            <person name="Liu S."/>
            <person name="Lokyitsang T."/>
            <person name="Lokyitsang Y."/>
            <person name="Lubonja R."/>
            <person name="Lui A."/>
            <person name="MacDonald P."/>
            <person name="Magnisalis V."/>
            <person name="Maru K."/>
            <person name="Matthews C."/>
            <person name="McCusker W."/>
            <person name="McDonough S."/>
            <person name="Mehta T."/>
            <person name="Meldrim J."/>
            <person name="Meneus L."/>
            <person name="Mihai O."/>
            <person name="Mihalev A."/>
            <person name="Mihova T."/>
            <person name="Mittelman R."/>
            <person name="Mlenga V."/>
            <person name="Montmayeur A."/>
            <person name="Mulrain L."/>
            <person name="Navidi A."/>
            <person name="Naylor J."/>
            <person name="Negash T."/>
            <person name="Nguyen T."/>
            <person name="Nguyen N."/>
            <person name="Nicol R."/>
            <person name="Norbu C."/>
            <person name="Norbu N."/>
            <person name="Novod N."/>
            <person name="O'Neill B."/>
            <person name="Osman S."/>
            <person name="Markiewicz E."/>
            <person name="Oyono O.L."/>
            <person name="Patti C."/>
            <person name="Phunkhang P."/>
            <person name="Pierre F."/>
            <person name="Priest M."/>
            <person name="Raghuraman S."/>
            <person name="Rege F."/>
            <person name="Reyes R."/>
            <person name="Rise C."/>
            <person name="Rogov P."/>
            <person name="Ross K."/>
            <person name="Ryan E."/>
            <person name="Settipalli S."/>
            <person name="Shea T."/>
            <person name="Sherpa N."/>
            <person name="Shi L."/>
            <person name="Shih D."/>
            <person name="Sparrow T."/>
            <person name="Spaulding J."/>
            <person name="Stalker J."/>
            <person name="Stange-Thomann N."/>
            <person name="Stavropoulos S."/>
            <person name="Stone C."/>
            <person name="Strader C."/>
            <person name="Tesfaye S."/>
            <person name="Thomson T."/>
            <person name="Thoulutsang Y."/>
            <person name="Thoulutsang D."/>
            <person name="Topham K."/>
            <person name="Topping I."/>
            <person name="Tsamla T."/>
            <person name="Vassiliev H."/>
            <person name="Vo A."/>
            <person name="Wangchuk T."/>
            <person name="Wangdi T."/>
            <person name="Weiand M."/>
            <person name="Wilkinson J."/>
            <person name="Wilson A."/>
            <person name="Yadav S."/>
            <person name="Young G."/>
            <person name="Yu Q."/>
            <person name="Zembek L."/>
            <person name="Zhong D."/>
            <person name="Zimmer A."/>
            <person name="Zwirko Z."/>
            <person name="Jaffe D.B."/>
            <person name="Alvarez P."/>
            <person name="Brockman W."/>
            <person name="Butler J."/>
            <person name="Chin C."/>
            <person name="Gnerre S."/>
            <person name="Grabherr M."/>
            <person name="Kleber M."/>
            <person name="Mauceli E."/>
            <person name="MacCallum I."/>
        </authorList>
    </citation>
    <scope>NUCLEOTIDE SEQUENCE [LARGE SCALE GENOMIC DNA]</scope>
    <source>
        <strain evidence="5">Tucson 15287-2541.00</strain>
    </source>
</reference>
<dbReference type="EMBL" id="CH916366">
    <property type="protein sequence ID" value="EDV96715.1"/>
    <property type="molecule type" value="Genomic_DNA"/>
</dbReference>
<dbReference type="InterPro" id="IPR000618">
    <property type="entry name" value="Insect_cuticle"/>
</dbReference>
<organism evidence="5">
    <name type="scientific">Drosophila grimshawi</name>
    <name type="common">Hawaiian fruit fly</name>
    <name type="synonym">Idiomyia grimshawi</name>
    <dbReference type="NCBI Taxonomy" id="7222"/>
    <lineage>
        <taxon>Eukaryota</taxon>
        <taxon>Metazoa</taxon>
        <taxon>Ecdysozoa</taxon>
        <taxon>Arthropoda</taxon>
        <taxon>Hexapoda</taxon>
        <taxon>Insecta</taxon>
        <taxon>Pterygota</taxon>
        <taxon>Neoptera</taxon>
        <taxon>Endopterygota</taxon>
        <taxon>Diptera</taxon>
        <taxon>Brachycera</taxon>
        <taxon>Muscomorpha</taxon>
        <taxon>Ephydroidea</taxon>
        <taxon>Drosophilidae</taxon>
        <taxon>Drosophila</taxon>
        <taxon>Hawaiian Drosophila</taxon>
    </lineage>
</organism>
<evidence type="ECO:0000256" key="3">
    <source>
        <dbReference type="SAM" id="MobiDB-lite"/>
    </source>
</evidence>
<dbReference type="GO" id="GO:0042302">
    <property type="term" value="F:structural constituent of cuticle"/>
    <property type="evidence" value="ECO:0007669"/>
    <property type="project" value="UniProtKB-UniRule"/>
</dbReference>
<dbReference type="Proteomes" id="UP000001070">
    <property type="component" value="Unassembled WGS sequence"/>
</dbReference>
<evidence type="ECO:0000256" key="1">
    <source>
        <dbReference type="ARBA" id="ARBA00022460"/>
    </source>
</evidence>
<dbReference type="InterPro" id="IPR051217">
    <property type="entry name" value="Insect_Cuticle_Struc_Prot"/>
</dbReference>
<gene>
    <name evidence="4" type="primary">Dgri\GH15053</name>
    <name evidence="4" type="ORF">Dgri_GH15053</name>
</gene>
<name>B4IZU3_DROGR</name>
<dbReference type="PANTHER" id="PTHR12236">
    <property type="entry name" value="STRUCTURAL CONTITUENT OF CUTICLE"/>
    <property type="match status" value="1"/>
</dbReference>
<dbReference type="GO" id="GO:0031012">
    <property type="term" value="C:extracellular matrix"/>
    <property type="evidence" value="ECO:0007669"/>
    <property type="project" value="TreeGrafter"/>
</dbReference>
<dbReference type="InParanoid" id="B4IZU3"/>
<keyword evidence="5" id="KW-1185">Reference proteome</keyword>
<dbReference type="PANTHER" id="PTHR12236:SF79">
    <property type="entry name" value="CUTICULAR PROTEIN 50CB-RELATED"/>
    <property type="match status" value="1"/>
</dbReference>
<evidence type="ECO:0000256" key="2">
    <source>
        <dbReference type="PROSITE-ProRule" id="PRU00497"/>
    </source>
</evidence>
<feature type="region of interest" description="Disordered" evidence="3">
    <location>
        <begin position="1"/>
        <end position="29"/>
    </location>
</feature>
<dbReference type="AlphaFoldDB" id="B4IZU3"/>